<gene>
    <name evidence="2" type="ORF">I8755_16585</name>
</gene>
<feature type="transmembrane region" description="Helical" evidence="1">
    <location>
        <begin position="57"/>
        <end position="78"/>
    </location>
</feature>
<dbReference type="RefSeq" id="WP_198502915.1">
    <property type="nucleotide sequence ID" value="NZ_CP065959.1"/>
</dbReference>
<protein>
    <submittedName>
        <fullName evidence="2">Uncharacterized protein</fullName>
    </submittedName>
</protein>
<organism evidence="2 3">
    <name type="scientific">Streptomyces alfalfae</name>
    <dbReference type="NCBI Taxonomy" id="1642299"/>
    <lineage>
        <taxon>Bacteria</taxon>
        <taxon>Bacillati</taxon>
        <taxon>Actinomycetota</taxon>
        <taxon>Actinomycetes</taxon>
        <taxon>Kitasatosporales</taxon>
        <taxon>Streptomycetaceae</taxon>
        <taxon>Streptomyces</taxon>
    </lineage>
</organism>
<keyword evidence="1" id="KW-1133">Transmembrane helix</keyword>
<proteinExistence type="predicted"/>
<evidence type="ECO:0000256" key="1">
    <source>
        <dbReference type="SAM" id="Phobius"/>
    </source>
</evidence>
<feature type="transmembrane region" description="Helical" evidence="1">
    <location>
        <begin position="84"/>
        <end position="103"/>
    </location>
</feature>
<dbReference type="EMBL" id="CP065959">
    <property type="protein sequence ID" value="QQC89850.1"/>
    <property type="molecule type" value="Genomic_DNA"/>
</dbReference>
<dbReference type="AlphaFoldDB" id="A0A7T4TY30"/>
<name>A0A7T4TY30_9ACTN</name>
<evidence type="ECO:0000313" key="3">
    <source>
        <dbReference type="Proteomes" id="UP000596130"/>
    </source>
</evidence>
<evidence type="ECO:0000313" key="2">
    <source>
        <dbReference type="EMBL" id="QQC89850.1"/>
    </source>
</evidence>
<accession>A0A7T4TY30</accession>
<sequence>MSDDALHKAEAAVSAAESNTAVVQLAMAAVEVAKAAQQQPQHHGCQHAPQQFDARKWLTIGGIVCVGGCVACALALAFAVAMTAIAIGATCATGCFMILRSLWTGHQKGR</sequence>
<keyword evidence="1" id="KW-0472">Membrane</keyword>
<reference evidence="2 3" key="1">
    <citation type="submission" date="2020-12" db="EMBL/GenBank/DDBJ databases">
        <title>Identification and biosynthesis of polyene macrolides produced by Streptomyces alfalfae Men-myco-93-63.</title>
        <authorList>
            <person name="Liu D."/>
            <person name="Li Y."/>
            <person name="Liu L."/>
            <person name="Han X."/>
            <person name="Shen F."/>
        </authorList>
    </citation>
    <scope>NUCLEOTIDE SEQUENCE [LARGE SCALE GENOMIC DNA]</scope>
    <source>
        <strain evidence="2 3">Men-myco-93-63</strain>
    </source>
</reference>
<keyword evidence="1" id="KW-0812">Transmembrane</keyword>
<dbReference type="Proteomes" id="UP000596130">
    <property type="component" value="Chromosome"/>
</dbReference>